<keyword evidence="3" id="KW-1185">Reference proteome</keyword>
<dbReference type="InterPro" id="IPR011519">
    <property type="entry name" value="UnbV_ASPIC"/>
</dbReference>
<proteinExistence type="predicted"/>
<dbReference type="PANTHER" id="PTHR16026:SF0">
    <property type="entry name" value="CARTILAGE ACIDIC PROTEIN 1"/>
    <property type="match status" value="1"/>
</dbReference>
<organism evidence="2 3">
    <name type="scientific">Micromonospora deserti</name>
    <dbReference type="NCBI Taxonomy" id="2070366"/>
    <lineage>
        <taxon>Bacteria</taxon>
        <taxon>Bacillati</taxon>
        <taxon>Actinomycetota</taxon>
        <taxon>Actinomycetes</taxon>
        <taxon>Micromonosporales</taxon>
        <taxon>Micromonosporaceae</taxon>
        <taxon>Micromonospora</taxon>
    </lineage>
</organism>
<dbReference type="SUPFAM" id="SSF69318">
    <property type="entry name" value="Integrin alpha N-terminal domain"/>
    <property type="match status" value="1"/>
</dbReference>
<dbReference type="PANTHER" id="PTHR16026">
    <property type="entry name" value="CARTILAGE ACIDIC PROTEIN 1"/>
    <property type="match status" value="1"/>
</dbReference>
<sequence length="650" mass="69761">MSATFGWLRRQLAGIIGLALVVGMFFAVRLPSASAEERTGLADRYSFEPMGIALPAGGVQQSIRKVNRAYTNIDAWISSVGAGIAMNDLDGDGLANDLCLTDPRTDQTIVTPTPGAGERRYQPFALDATPLPVSRITAPMGCAPGDFNEDGRLDLLVYYWGRTPILFLARAGATTLDTAAYRPVELVPGVGVDAYHGPLWNSNAVAVDDFDGDGHVDIYLGNYFPHSPVLDDTVDGGVQMNDSMSYGLNGGEDYIFRWTGGTAGAEPTATFQRLDNVIPRDASKGWALAASAADLDGDLLPELYLAHDFGPDRMLYNRSTPGNIEFALVDGVRTASVPKSKVMGEDSFKGMGVDFGDINGDGLFDLFVSNITTTFGIHESNYAFMNTARDQAEVKTRFSGGEAPFRDDSADLGVAWSGWGWDVKMADFDNGGRLAIAQATGFVRGEVNRWPQLQELATTNDTLLHDPAWWPNVRAGDDVGGHQRLHFFVRGENGRYVNIAPELGLDIPVPTRGIATGDADGDGRLDLAVARQWAEPIFYRNTSPNAGAFLGLRLTHQSDDPAAGRGAPAVGAQVAVTTADGRRFVSRVDGGGGHSGKRSNEVHIGLGADVTGPVTVSLAWRDRTGQIRKQDLQLTPGWHNVQLGSQANER</sequence>
<evidence type="ECO:0000313" key="2">
    <source>
        <dbReference type="EMBL" id="PZF93710.1"/>
    </source>
</evidence>
<evidence type="ECO:0000313" key="3">
    <source>
        <dbReference type="Proteomes" id="UP000248749"/>
    </source>
</evidence>
<dbReference type="Gene3D" id="2.130.10.130">
    <property type="entry name" value="Integrin alpha, N-terminal"/>
    <property type="match status" value="1"/>
</dbReference>
<dbReference type="InterPro" id="IPR027039">
    <property type="entry name" value="Crtac1"/>
</dbReference>
<name>A0A2W2C7I5_9ACTN</name>
<feature type="domain" description="ASPIC/UnbV" evidence="1">
    <location>
        <begin position="569"/>
        <end position="626"/>
    </location>
</feature>
<evidence type="ECO:0000259" key="1">
    <source>
        <dbReference type="Pfam" id="PF07593"/>
    </source>
</evidence>
<dbReference type="OrthoDB" id="9816120at2"/>
<protein>
    <submittedName>
        <fullName evidence="2">RNA-binding protein</fullName>
    </submittedName>
</protein>
<dbReference type="InterPro" id="IPR028994">
    <property type="entry name" value="Integrin_alpha_N"/>
</dbReference>
<reference evidence="2 3" key="1">
    <citation type="submission" date="2018-01" db="EMBL/GenBank/DDBJ databases">
        <title>Draft genome sequence of Salinispora sp. 13K206.</title>
        <authorList>
            <person name="Sahin N."/>
            <person name="Saygin H."/>
            <person name="Ay H."/>
        </authorList>
    </citation>
    <scope>NUCLEOTIDE SEQUENCE [LARGE SCALE GENOMIC DNA]</scope>
    <source>
        <strain evidence="2 3">13K206</strain>
    </source>
</reference>
<dbReference type="Pfam" id="PF07593">
    <property type="entry name" value="UnbV_ASPIC"/>
    <property type="match status" value="1"/>
</dbReference>
<comment type="caution">
    <text evidence="2">The sequence shown here is derived from an EMBL/GenBank/DDBJ whole genome shotgun (WGS) entry which is preliminary data.</text>
</comment>
<dbReference type="EMBL" id="POUB01000154">
    <property type="protein sequence ID" value="PZF93710.1"/>
    <property type="molecule type" value="Genomic_DNA"/>
</dbReference>
<dbReference type="RefSeq" id="WP_111135805.1">
    <property type="nucleotide sequence ID" value="NZ_POUB01000154.1"/>
</dbReference>
<dbReference type="AlphaFoldDB" id="A0A2W2C7I5"/>
<dbReference type="Proteomes" id="UP000248749">
    <property type="component" value="Unassembled WGS sequence"/>
</dbReference>
<accession>A0A2W2C7I5</accession>
<gene>
    <name evidence="2" type="ORF">C1I99_20265</name>
</gene>